<keyword evidence="1" id="KW-0472">Membrane</keyword>
<feature type="transmembrane region" description="Helical" evidence="1">
    <location>
        <begin position="112"/>
        <end position="136"/>
    </location>
</feature>
<evidence type="ECO:0000256" key="1">
    <source>
        <dbReference type="SAM" id="Phobius"/>
    </source>
</evidence>
<dbReference type="PANTHER" id="PTHR21377:SF0">
    <property type="entry name" value="PROTEIN FAM210B, MITOCHONDRIAL"/>
    <property type="match status" value="1"/>
</dbReference>
<organism evidence="3 4">
    <name type="scientific">Thelonectria olida</name>
    <dbReference type="NCBI Taxonomy" id="1576542"/>
    <lineage>
        <taxon>Eukaryota</taxon>
        <taxon>Fungi</taxon>
        <taxon>Dikarya</taxon>
        <taxon>Ascomycota</taxon>
        <taxon>Pezizomycotina</taxon>
        <taxon>Sordariomycetes</taxon>
        <taxon>Hypocreomycetidae</taxon>
        <taxon>Hypocreales</taxon>
        <taxon>Nectriaceae</taxon>
        <taxon>Thelonectria</taxon>
    </lineage>
</organism>
<protein>
    <recommendedName>
        <fullName evidence="2">DUF1279 domain-containing protein</fullName>
    </recommendedName>
</protein>
<comment type="caution">
    <text evidence="3">The sequence shown here is derived from an EMBL/GenBank/DDBJ whole genome shotgun (WGS) entry which is preliminary data.</text>
</comment>
<keyword evidence="4" id="KW-1185">Reference proteome</keyword>
<dbReference type="EMBL" id="JAGPYM010000001">
    <property type="protein sequence ID" value="KAH6899970.1"/>
    <property type="molecule type" value="Genomic_DNA"/>
</dbReference>
<evidence type="ECO:0000259" key="2">
    <source>
        <dbReference type="Pfam" id="PF06916"/>
    </source>
</evidence>
<dbReference type="GO" id="GO:0005739">
    <property type="term" value="C:mitochondrion"/>
    <property type="evidence" value="ECO:0007669"/>
    <property type="project" value="TreeGrafter"/>
</dbReference>
<dbReference type="OrthoDB" id="426386at2759"/>
<keyword evidence="1" id="KW-1133">Transmembrane helix</keyword>
<reference evidence="3 4" key="1">
    <citation type="journal article" date="2021" name="Nat. Commun.">
        <title>Genetic determinants of endophytism in the Arabidopsis root mycobiome.</title>
        <authorList>
            <person name="Mesny F."/>
            <person name="Miyauchi S."/>
            <person name="Thiergart T."/>
            <person name="Pickel B."/>
            <person name="Atanasova L."/>
            <person name="Karlsson M."/>
            <person name="Huettel B."/>
            <person name="Barry K.W."/>
            <person name="Haridas S."/>
            <person name="Chen C."/>
            <person name="Bauer D."/>
            <person name="Andreopoulos W."/>
            <person name="Pangilinan J."/>
            <person name="LaButti K."/>
            <person name="Riley R."/>
            <person name="Lipzen A."/>
            <person name="Clum A."/>
            <person name="Drula E."/>
            <person name="Henrissat B."/>
            <person name="Kohler A."/>
            <person name="Grigoriev I.V."/>
            <person name="Martin F.M."/>
            <person name="Hacquard S."/>
        </authorList>
    </citation>
    <scope>NUCLEOTIDE SEQUENCE [LARGE SCALE GENOMIC DNA]</scope>
    <source>
        <strain evidence="3 4">MPI-CAGE-CH-0241</strain>
    </source>
</reference>
<dbReference type="Proteomes" id="UP000777438">
    <property type="component" value="Unassembled WGS sequence"/>
</dbReference>
<evidence type="ECO:0000313" key="4">
    <source>
        <dbReference type="Proteomes" id="UP000777438"/>
    </source>
</evidence>
<dbReference type="PANTHER" id="PTHR21377">
    <property type="entry name" value="PROTEIN FAM210B, MITOCHONDRIAL"/>
    <property type="match status" value="1"/>
</dbReference>
<dbReference type="AlphaFoldDB" id="A0A9P8WHE5"/>
<dbReference type="Pfam" id="PF06916">
    <property type="entry name" value="FAM210A-B_dom"/>
    <property type="match status" value="1"/>
</dbReference>
<dbReference type="InterPro" id="IPR045866">
    <property type="entry name" value="FAM210A/B-like"/>
</dbReference>
<accession>A0A9P8WHE5</accession>
<evidence type="ECO:0000313" key="3">
    <source>
        <dbReference type="EMBL" id="KAH6899970.1"/>
    </source>
</evidence>
<gene>
    <name evidence="3" type="ORF">B0T10DRAFT_11821</name>
</gene>
<proteinExistence type="predicted"/>
<keyword evidence="1" id="KW-0812">Transmembrane</keyword>
<feature type="domain" description="DUF1279" evidence="2">
    <location>
        <begin position="105"/>
        <end position="238"/>
    </location>
</feature>
<dbReference type="InterPro" id="IPR009688">
    <property type="entry name" value="FAM210A/B-like_dom"/>
</dbReference>
<sequence length="256" mass="28927">MLRQPVRGVRLPLKALNQSTQQAAWNGAWRRLFTAQTKSRTSSELWRWKAGQWQGIIARLRPKTFTTPASLQNVLRRGFRFSGRRLADKETISKAEEPKKGLKEQLKMLIKVYGWVTLGVYIGLTAADLPLCFLFVRAVGTEAIGKVEKSISSSIKEMIPESVKEGWHRLWAFIKKTEAKAMGEGDITSTMEMATWGVEKAEKENHSAASLATQLAFAYAIHKSFIFVRVPLTAWLTPRVAKWLRARGWKIGKKAA</sequence>
<name>A0A9P8WHE5_9HYPO</name>